<name>A0A3B1D489_9ZZZZ</name>
<dbReference type="Pfam" id="PF05673">
    <property type="entry name" value="DUF815"/>
    <property type="match status" value="1"/>
</dbReference>
<dbReference type="EMBL" id="UOGI01000096">
    <property type="protein sequence ID" value="VAX30984.1"/>
    <property type="molecule type" value="Genomic_DNA"/>
</dbReference>
<gene>
    <name evidence="1" type="ORF">MNBD_NITROSPIRAE03-1942</name>
</gene>
<dbReference type="AlphaFoldDB" id="A0A3B1D489"/>
<reference evidence="1" key="1">
    <citation type="submission" date="2018-06" db="EMBL/GenBank/DDBJ databases">
        <authorList>
            <person name="Zhirakovskaya E."/>
        </authorList>
    </citation>
    <scope>NUCLEOTIDE SEQUENCE</scope>
</reference>
<dbReference type="InterPro" id="IPR008533">
    <property type="entry name" value="DUF815"/>
</dbReference>
<dbReference type="PANTHER" id="PTHR42935:SF1">
    <property type="entry name" value="SLR0930 PROTEIN"/>
    <property type="match status" value="1"/>
</dbReference>
<sequence length="67" mass="7697">MVLRTVLDGSIELPPENVILYATSNSRHLMPEYMKDNLDTEVVDGELHYSDTVEEKISLSDRFGLWL</sequence>
<accession>A0A3B1D489</accession>
<protein>
    <submittedName>
        <fullName evidence="1">Uncharacterized protein</fullName>
    </submittedName>
</protein>
<organism evidence="1">
    <name type="scientific">hydrothermal vent metagenome</name>
    <dbReference type="NCBI Taxonomy" id="652676"/>
    <lineage>
        <taxon>unclassified sequences</taxon>
        <taxon>metagenomes</taxon>
        <taxon>ecological metagenomes</taxon>
    </lineage>
</organism>
<dbReference type="PANTHER" id="PTHR42935">
    <property type="entry name" value="SLR0930 PROTEIN"/>
    <property type="match status" value="1"/>
</dbReference>
<evidence type="ECO:0000313" key="1">
    <source>
        <dbReference type="EMBL" id="VAX30984.1"/>
    </source>
</evidence>
<proteinExistence type="predicted"/>